<keyword evidence="4" id="KW-1185">Reference proteome</keyword>
<evidence type="ECO:0000313" key="4">
    <source>
        <dbReference type="Proteomes" id="UP000785613"/>
    </source>
</evidence>
<dbReference type="NCBIfam" id="TIGR03177">
    <property type="entry name" value="pilus_cpaB"/>
    <property type="match status" value="1"/>
</dbReference>
<dbReference type="Pfam" id="PF08666">
    <property type="entry name" value="SAF"/>
    <property type="match status" value="1"/>
</dbReference>
<protein>
    <submittedName>
        <fullName evidence="3">Flp pilus assembly protein CpaB</fullName>
    </submittedName>
</protein>
<gene>
    <name evidence="3" type="primary">cpaB</name>
    <name evidence="3" type="ORF">F0185_14825</name>
</gene>
<dbReference type="RefSeq" id="WP_167225648.1">
    <property type="nucleotide sequence ID" value="NZ_VUYU01000008.1"/>
</dbReference>
<dbReference type="InterPro" id="IPR031571">
    <property type="entry name" value="RcpC_dom"/>
</dbReference>
<dbReference type="Gene3D" id="3.90.1210.10">
    <property type="entry name" value="Antifreeze-like/N-acetylneuraminic acid synthase C-terminal domain"/>
    <property type="match status" value="1"/>
</dbReference>
<proteinExistence type="predicted"/>
<comment type="caution">
    <text evidence="3">The sequence shown here is derived from an EMBL/GenBank/DDBJ whole genome shotgun (WGS) entry which is preliminary data.</text>
</comment>
<dbReference type="Pfam" id="PF16976">
    <property type="entry name" value="RcpC"/>
    <property type="match status" value="1"/>
</dbReference>
<dbReference type="InterPro" id="IPR017592">
    <property type="entry name" value="Pilus_assmbl_Flp-typ_CpaB"/>
</dbReference>
<name>A0ABX0LR60_9BURK</name>
<evidence type="ECO:0000256" key="1">
    <source>
        <dbReference type="SAM" id="MobiDB-lite"/>
    </source>
</evidence>
<dbReference type="InterPro" id="IPR013974">
    <property type="entry name" value="SAF"/>
</dbReference>
<evidence type="ECO:0000259" key="2">
    <source>
        <dbReference type="SMART" id="SM00858"/>
    </source>
</evidence>
<accession>A0ABX0LR60</accession>
<dbReference type="SMART" id="SM00858">
    <property type="entry name" value="SAF"/>
    <property type="match status" value="1"/>
</dbReference>
<dbReference type="Proteomes" id="UP000785613">
    <property type="component" value="Unassembled WGS sequence"/>
</dbReference>
<feature type="region of interest" description="Disordered" evidence="1">
    <location>
        <begin position="247"/>
        <end position="271"/>
    </location>
</feature>
<organism evidence="3 4">
    <name type="scientific">Massilia rubra</name>
    <dbReference type="NCBI Taxonomy" id="2607910"/>
    <lineage>
        <taxon>Bacteria</taxon>
        <taxon>Pseudomonadati</taxon>
        <taxon>Pseudomonadota</taxon>
        <taxon>Betaproteobacteria</taxon>
        <taxon>Burkholderiales</taxon>
        <taxon>Oxalobacteraceae</taxon>
        <taxon>Telluria group</taxon>
        <taxon>Massilia</taxon>
    </lineage>
</organism>
<sequence length="297" mass="30924">MKNKRALLTMGVAVLLGIAAVVLASLWLLRQPGNASSRIVVASGDISRGQRLSPDMLRLVDWPAATTPKDGFKDSLKLSDRVLKANVLKGEPLTEAKLAPAGTLGGLSALISEGKRAITVRVNDVIGVAGFALPGNYVDVIVHTERDPDEHAKQSRNGLHISKIVLERILVLAVAQEVGRDETKPKVVNAVTLEVTPEQAEALDLARGVGSLSLALRNQVDPGSPQTSGATKASLLDELAAAASAAAPAPATKSAAPPARPKIPARAAPRSAPVVVAHARRDCVSVLNGVTTSQECF</sequence>
<dbReference type="EMBL" id="VUYU01000008">
    <property type="protein sequence ID" value="NHZ34845.1"/>
    <property type="molecule type" value="Genomic_DNA"/>
</dbReference>
<feature type="domain" description="SAF" evidence="2">
    <location>
        <begin position="37"/>
        <end position="99"/>
    </location>
</feature>
<reference evidence="3 4" key="1">
    <citation type="submission" date="2019-09" db="EMBL/GenBank/DDBJ databases">
        <title>Taxonomy of Antarctic Massilia spp.: description of Massilia rubra sp. nov., Massilia aquatica sp. nov., Massilia mucilaginosa sp. nov., Massilia frigida sp. nov. isolated from streams, lakes and regoliths.</title>
        <authorList>
            <person name="Holochova P."/>
            <person name="Sedlacek I."/>
            <person name="Kralova S."/>
            <person name="Maslanova I."/>
            <person name="Busse H.-J."/>
            <person name="Stankova E."/>
            <person name="Vrbovska V."/>
            <person name="Kovarovic V."/>
            <person name="Bartak M."/>
            <person name="Svec P."/>
            <person name="Pantucek R."/>
        </authorList>
    </citation>
    <scope>NUCLEOTIDE SEQUENCE [LARGE SCALE GENOMIC DNA]</scope>
    <source>
        <strain evidence="3 4">CCM 8692</strain>
    </source>
</reference>
<dbReference type="CDD" id="cd11614">
    <property type="entry name" value="SAF_CpaB_FlgA_like"/>
    <property type="match status" value="1"/>
</dbReference>
<evidence type="ECO:0000313" key="3">
    <source>
        <dbReference type="EMBL" id="NHZ34845.1"/>
    </source>
</evidence>